<evidence type="ECO:0000256" key="8">
    <source>
        <dbReference type="ARBA" id="ARBA00023002"/>
    </source>
</evidence>
<dbReference type="Gene3D" id="3.40.50.80">
    <property type="entry name" value="Nucleotide-binding domain of ferredoxin-NADP reductase (FNR) module"/>
    <property type="match status" value="1"/>
</dbReference>
<dbReference type="InterPro" id="IPR017927">
    <property type="entry name" value="FAD-bd_FR_type"/>
</dbReference>
<evidence type="ECO:0000256" key="9">
    <source>
        <dbReference type="ARBA" id="ARBA00034078"/>
    </source>
</evidence>
<dbReference type="SUPFAM" id="SSF52343">
    <property type="entry name" value="Ferredoxin reductase-like, C-terminal NADP-linked domain"/>
    <property type="match status" value="1"/>
</dbReference>
<dbReference type="PANTHER" id="PTHR47878:SF1">
    <property type="entry name" value="FLAVODOXIN_FERREDOXIN--NADP REDUCTASE"/>
    <property type="match status" value="1"/>
</dbReference>
<keyword evidence="13" id="KW-1185">Reference proteome</keyword>
<protein>
    <recommendedName>
        <fullName evidence="3">ferredoxin--NADP(+) reductase</fullName>
        <ecNumber evidence="3">1.18.1.2</ecNumber>
    </recommendedName>
</protein>
<organism evidence="12 13">
    <name type="scientific">Paraglaciecola mesophila</name>
    <dbReference type="NCBI Taxonomy" id="197222"/>
    <lineage>
        <taxon>Bacteria</taxon>
        <taxon>Pseudomonadati</taxon>
        <taxon>Pseudomonadota</taxon>
        <taxon>Gammaproteobacteria</taxon>
        <taxon>Alteromonadales</taxon>
        <taxon>Alteromonadaceae</taxon>
        <taxon>Paraglaciecola</taxon>
    </lineage>
</organism>
<evidence type="ECO:0000256" key="5">
    <source>
        <dbReference type="ARBA" id="ARBA00022741"/>
    </source>
</evidence>
<dbReference type="SUPFAM" id="SSF63380">
    <property type="entry name" value="Riboflavin synthase domain-like"/>
    <property type="match status" value="1"/>
</dbReference>
<evidence type="ECO:0000256" key="4">
    <source>
        <dbReference type="ARBA" id="ARBA00022630"/>
    </source>
</evidence>
<dbReference type="InterPro" id="IPR051930">
    <property type="entry name" value="FNR_type-1"/>
</dbReference>
<dbReference type="CDD" id="cd06195">
    <property type="entry name" value="FNR1"/>
    <property type="match status" value="1"/>
</dbReference>
<dbReference type="InterPro" id="IPR039261">
    <property type="entry name" value="FNR_nucleotide-bd"/>
</dbReference>
<dbReference type="KEGG" id="pmes:FX988_02165"/>
<dbReference type="EC" id="1.18.1.2" evidence="3"/>
<dbReference type="RefSeq" id="WP_160179760.1">
    <property type="nucleotide sequence ID" value="NZ_CP047656.1"/>
</dbReference>
<name>A0A857JIQ4_9ALTE</name>
<comment type="cofactor">
    <cofactor evidence="9">
        <name>[2Fe-2S] cluster</name>
        <dbReference type="ChEBI" id="CHEBI:190135"/>
    </cofactor>
</comment>
<evidence type="ECO:0000313" key="12">
    <source>
        <dbReference type="EMBL" id="QHJ11929.1"/>
    </source>
</evidence>
<keyword evidence="6" id="KW-0274">FAD</keyword>
<dbReference type="AlphaFoldDB" id="A0A857JIQ4"/>
<comment type="similarity">
    <text evidence="2">Belongs to the ferredoxin--NADP reductase type 1 family.</text>
</comment>
<dbReference type="GO" id="GO:0004324">
    <property type="term" value="F:ferredoxin-NADP+ reductase activity"/>
    <property type="evidence" value="ECO:0007669"/>
    <property type="project" value="UniProtKB-EC"/>
</dbReference>
<evidence type="ECO:0000256" key="7">
    <source>
        <dbReference type="ARBA" id="ARBA00022857"/>
    </source>
</evidence>
<keyword evidence="5" id="KW-0547">Nucleotide-binding</keyword>
<evidence type="ECO:0000313" key="13">
    <source>
        <dbReference type="Proteomes" id="UP000464524"/>
    </source>
</evidence>
<accession>A0A857JIQ4</accession>
<dbReference type="Proteomes" id="UP000464524">
    <property type="component" value="Chromosome"/>
</dbReference>
<keyword evidence="4" id="KW-0285">Flavoprotein</keyword>
<dbReference type="Pfam" id="PF00175">
    <property type="entry name" value="NAD_binding_1"/>
    <property type="match status" value="1"/>
</dbReference>
<evidence type="ECO:0000256" key="1">
    <source>
        <dbReference type="ARBA" id="ARBA00001974"/>
    </source>
</evidence>
<dbReference type="InterPro" id="IPR017938">
    <property type="entry name" value="Riboflavin_synthase-like_b-brl"/>
</dbReference>
<feature type="domain" description="FAD-binding FR-type" evidence="11">
    <location>
        <begin position="2"/>
        <end position="101"/>
    </location>
</feature>
<dbReference type="PANTHER" id="PTHR47878">
    <property type="entry name" value="OXIDOREDUCTASE FAD/NAD(P)-BINDING DOMAIN PROTEIN"/>
    <property type="match status" value="1"/>
</dbReference>
<gene>
    <name evidence="12" type="ORF">FX988_02165</name>
</gene>
<comment type="catalytic activity">
    <reaction evidence="10">
        <text>2 reduced [2Fe-2S]-[ferredoxin] + NADP(+) + H(+) = 2 oxidized [2Fe-2S]-[ferredoxin] + NADPH</text>
        <dbReference type="Rhea" id="RHEA:20125"/>
        <dbReference type="Rhea" id="RHEA-COMP:10000"/>
        <dbReference type="Rhea" id="RHEA-COMP:10001"/>
        <dbReference type="ChEBI" id="CHEBI:15378"/>
        <dbReference type="ChEBI" id="CHEBI:33737"/>
        <dbReference type="ChEBI" id="CHEBI:33738"/>
        <dbReference type="ChEBI" id="CHEBI:57783"/>
        <dbReference type="ChEBI" id="CHEBI:58349"/>
        <dbReference type="EC" id="1.18.1.2"/>
    </reaction>
</comment>
<dbReference type="Pfam" id="PF00970">
    <property type="entry name" value="FAD_binding_6"/>
    <property type="match status" value="1"/>
</dbReference>
<evidence type="ECO:0000256" key="10">
    <source>
        <dbReference type="ARBA" id="ARBA00047776"/>
    </source>
</evidence>
<reference evidence="12 13" key="1">
    <citation type="submission" date="2019-12" db="EMBL/GenBank/DDBJ databases">
        <title>Genome sequencing and assembly of endphytes of Porphyra tenera.</title>
        <authorList>
            <person name="Park J.M."/>
            <person name="Shin R."/>
            <person name="Jo S.H."/>
        </authorList>
    </citation>
    <scope>NUCLEOTIDE SEQUENCE [LARGE SCALE GENOMIC DNA]</scope>
    <source>
        <strain evidence="12 13">GPM4</strain>
    </source>
</reference>
<dbReference type="Gene3D" id="2.40.30.10">
    <property type="entry name" value="Translation factors"/>
    <property type="match status" value="1"/>
</dbReference>
<dbReference type="GO" id="GO:0034599">
    <property type="term" value="P:cellular response to oxidative stress"/>
    <property type="evidence" value="ECO:0007669"/>
    <property type="project" value="TreeGrafter"/>
</dbReference>
<evidence type="ECO:0000259" key="11">
    <source>
        <dbReference type="PROSITE" id="PS51384"/>
    </source>
</evidence>
<sequence length="248" mass="28143">MAQWLNAKVTKRIDWNDHLFSLRFQCADFPEYTPGQFTKVGIEQDNGVVSRPYSLVSHPQDKQLEIMAVPVEDGVLSPKLHELQENDDLKVMAPATGFLVLNEVPDSDNIWLIGTGTGIGPFLSILAGSEIWLRYKHVILVYAARHQNDLAYSDLIQQCQRQYPRQFSYVPIVSRDKVDGLLHGRIPALLQSGQIIQHAEQPLDAKQSQVMLCGNPQMIEDAMVVLKSMGLKKHLRRSPGQITQERYW</sequence>
<dbReference type="GO" id="GO:0000166">
    <property type="term" value="F:nucleotide binding"/>
    <property type="evidence" value="ECO:0007669"/>
    <property type="project" value="UniProtKB-KW"/>
</dbReference>
<evidence type="ECO:0000256" key="6">
    <source>
        <dbReference type="ARBA" id="ARBA00022827"/>
    </source>
</evidence>
<proteinExistence type="inferred from homology"/>
<keyword evidence="7" id="KW-0521">NADP</keyword>
<evidence type="ECO:0000256" key="2">
    <source>
        <dbReference type="ARBA" id="ARBA00008312"/>
    </source>
</evidence>
<dbReference type="PROSITE" id="PS51384">
    <property type="entry name" value="FAD_FR"/>
    <property type="match status" value="1"/>
</dbReference>
<dbReference type="GO" id="GO:0042167">
    <property type="term" value="P:heme catabolic process"/>
    <property type="evidence" value="ECO:0007669"/>
    <property type="project" value="TreeGrafter"/>
</dbReference>
<dbReference type="OrthoDB" id="9784483at2"/>
<comment type="cofactor">
    <cofactor evidence="1">
        <name>FAD</name>
        <dbReference type="ChEBI" id="CHEBI:57692"/>
    </cofactor>
</comment>
<dbReference type="InterPro" id="IPR001433">
    <property type="entry name" value="OxRdtase_FAD/NAD-bd"/>
</dbReference>
<keyword evidence="8 12" id="KW-0560">Oxidoreductase</keyword>
<dbReference type="InterPro" id="IPR008333">
    <property type="entry name" value="Cbr1-like_FAD-bd_dom"/>
</dbReference>
<dbReference type="EMBL" id="CP047656">
    <property type="protein sequence ID" value="QHJ11929.1"/>
    <property type="molecule type" value="Genomic_DNA"/>
</dbReference>
<evidence type="ECO:0000256" key="3">
    <source>
        <dbReference type="ARBA" id="ARBA00013223"/>
    </source>
</evidence>
<dbReference type="InterPro" id="IPR033892">
    <property type="entry name" value="FNR_bac"/>
</dbReference>